<dbReference type="Proteomes" id="UP000265080">
    <property type="component" value="Chromosome 5"/>
</dbReference>
<reference evidence="2" key="2">
    <citation type="submission" date="2025-08" db="UniProtKB">
        <authorList>
            <consortium name="Ensembl"/>
        </authorList>
    </citation>
    <scope>IDENTIFICATION</scope>
</reference>
<dbReference type="OMA" id="CAERWRG"/>
<dbReference type="AlphaFoldDB" id="A0A3P8TT49"/>
<evidence type="ECO:0000313" key="3">
    <source>
        <dbReference type="Proteomes" id="UP000265080"/>
    </source>
</evidence>
<evidence type="ECO:0000256" key="1">
    <source>
        <dbReference type="SAM" id="MobiDB-lite"/>
    </source>
</evidence>
<reference evidence="2" key="3">
    <citation type="submission" date="2025-09" db="UniProtKB">
        <authorList>
            <consortium name="Ensembl"/>
        </authorList>
    </citation>
    <scope>IDENTIFICATION</scope>
</reference>
<evidence type="ECO:0000313" key="2">
    <source>
        <dbReference type="Ensembl" id="ENSAPEP00000029295.1"/>
    </source>
</evidence>
<dbReference type="Ensembl" id="ENSAPET00000030078.1">
    <property type="protein sequence ID" value="ENSAPEP00000029295.1"/>
    <property type="gene ID" value="ENSAPEG00000020813.1"/>
</dbReference>
<dbReference type="GeneTree" id="ENSGT00940000176950"/>
<keyword evidence="3" id="KW-1185">Reference proteome</keyword>
<proteinExistence type="predicted"/>
<reference evidence="2 3" key="1">
    <citation type="submission" date="2018-03" db="EMBL/GenBank/DDBJ databases">
        <title>Finding Nemo's genes: A chromosome-scale reference assembly of the genome of the orange clownfish Amphiprion percula.</title>
        <authorList>
            <person name="Lehmann R."/>
        </authorList>
    </citation>
    <scope>NUCLEOTIDE SEQUENCE</scope>
</reference>
<feature type="region of interest" description="Disordered" evidence="1">
    <location>
        <begin position="91"/>
        <end position="121"/>
    </location>
</feature>
<name>A0A3P8TT49_AMPPE</name>
<protein>
    <submittedName>
        <fullName evidence="2">Uncharacterized protein</fullName>
    </submittedName>
</protein>
<organism evidence="2 3">
    <name type="scientific">Amphiprion percula</name>
    <name type="common">Orange clownfish</name>
    <name type="synonym">Lutjanus percula</name>
    <dbReference type="NCBI Taxonomy" id="161767"/>
    <lineage>
        <taxon>Eukaryota</taxon>
        <taxon>Metazoa</taxon>
        <taxon>Chordata</taxon>
        <taxon>Craniata</taxon>
        <taxon>Vertebrata</taxon>
        <taxon>Euteleostomi</taxon>
        <taxon>Actinopterygii</taxon>
        <taxon>Neopterygii</taxon>
        <taxon>Teleostei</taxon>
        <taxon>Neoteleostei</taxon>
        <taxon>Acanthomorphata</taxon>
        <taxon>Ovalentaria</taxon>
        <taxon>Pomacentridae</taxon>
        <taxon>Amphiprion</taxon>
    </lineage>
</organism>
<accession>A0A3P8TT49</accession>
<sequence>DAVSVASISCAERWRGEGQGKVPRLVDAFAAGAAVQTELQVLGGIIGLGQLLRDPVDGVSTAHGAVVKGSWEVVCDSLVDPLVHATLIGDPLSPNPAASNFSHLGRSEKGSTGIISRRNGL</sequence>